<keyword evidence="3" id="KW-0410">Iron transport</keyword>
<evidence type="ECO:0000256" key="6">
    <source>
        <dbReference type="ARBA" id="ARBA00023065"/>
    </source>
</evidence>
<dbReference type="InterPro" id="IPR036942">
    <property type="entry name" value="Beta-barrel_TonB_sf"/>
</dbReference>
<evidence type="ECO:0000256" key="2">
    <source>
        <dbReference type="ARBA" id="ARBA00022448"/>
    </source>
</evidence>
<evidence type="ECO:0000256" key="7">
    <source>
        <dbReference type="ARBA" id="ARBA00023077"/>
    </source>
</evidence>
<keyword evidence="8" id="KW-0472">Membrane</keyword>
<evidence type="ECO:0000256" key="5">
    <source>
        <dbReference type="ARBA" id="ARBA00023004"/>
    </source>
</evidence>
<dbReference type="Gene3D" id="2.40.170.20">
    <property type="entry name" value="TonB-dependent receptor, beta-barrel domain"/>
    <property type="match status" value="1"/>
</dbReference>
<dbReference type="PROSITE" id="PS52016">
    <property type="entry name" value="TONB_DEPENDENT_REC_3"/>
    <property type="match status" value="1"/>
</dbReference>
<accession>A0A3B0RQQ6</accession>
<organism evidence="12">
    <name type="scientific">hydrothermal vent metagenome</name>
    <dbReference type="NCBI Taxonomy" id="652676"/>
    <lineage>
        <taxon>unclassified sequences</taxon>
        <taxon>metagenomes</taxon>
        <taxon>ecological metagenomes</taxon>
    </lineage>
</organism>
<keyword evidence="2" id="KW-0813">Transport</keyword>
<keyword evidence="12" id="KW-0675">Receptor</keyword>
<dbReference type="InterPro" id="IPR039426">
    <property type="entry name" value="TonB-dep_rcpt-like"/>
</dbReference>
<keyword evidence="4" id="KW-0812">Transmembrane</keyword>
<feature type="domain" description="TonB-dependent receptor plug" evidence="11">
    <location>
        <begin position="50"/>
        <end position="157"/>
    </location>
</feature>
<dbReference type="InterPro" id="IPR000531">
    <property type="entry name" value="Beta-barrel_TonB"/>
</dbReference>
<dbReference type="PANTHER" id="PTHR32552:SF81">
    <property type="entry name" value="TONB-DEPENDENT OUTER MEMBRANE RECEPTOR"/>
    <property type="match status" value="1"/>
</dbReference>
<dbReference type="SUPFAM" id="SSF56935">
    <property type="entry name" value="Porins"/>
    <property type="match status" value="1"/>
</dbReference>
<dbReference type="InterPro" id="IPR012910">
    <property type="entry name" value="Plug_dom"/>
</dbReference>
<keyword evidence="6" id="KW-0406">Ion transport</keyword>
<dbReference type="Pfam" id="PF00593">
    <property type="entry name" value="TonB_dep_Rec_b-barrel"/>
    <property type="match status" value="1"/>
</dbReference>
<dbReference type="GO" id="GO:0006826">
    <property type="term" value="P:iron ion transport"/>
    <property type="evidence" value="ECO:0007669"/>
    <property type="project" value="UniProtKB-KW"/>
</dbReference>
<evidence type="ECO:0000256" key="8">
    <source>
        <dbReference type="ARBA" id="ARBA00023136"/>
    </source>
</evidence>
<evidence type="ECO:0000256" key="4">
    <source>
        <dbReference type="ARBA" id="ARBA00022692"/>
    </source>
</evidence>
<dbReference type="PANTHER" id="PTHR32552">
    <property type="entry name" value="FERRICHROME IRON RECEPTOR-RELATED"/>
    <property type="match status" value="1"/>
</dbReference>
<keyword evidence="5" id="KW-0408">Iron</keyword>
<gene>
    <name evidence="12" type="ORF">MNBD_ALPHA02-1580</name>
</gene>
<dbReference type="EMBL" id="UOED01000059">
    <property type="protein sequence ID" value="VAV90588.1"/>
    <property type="molecule type" value="Genomic_DNA"/>
</dbReference>
<dbReference type="CDD" id="cd01347">
    <property type="entry name" value="ligand_gated_channel"/>
    <property type="match status" value="1"/>
</dbReference>
<sequence>MKTSIRHNMLSGVALLAIAVPFSAQAAEEADDSLRIDEIIVTSTLRAKNVQDIPITVAVLSMSQISKADIHDADGIANYVPGMQYSEFSPGQALFSMRGVGSFDDGAGLDNSVALFLDGVYIGRGAGVNFDMFDLERIEVLKGPQGALFGRNTIGGAISVVTQKPSDEFAAKLAVTGGNEGILRVQALVTGPISENLSAKIVGNYRRHDGFVRNTLLKKDLNNENQGSVRGQLKLDLDDSEWILSADYMKDDRDSQGRFPVVSGNFDYVGVAESLGANKPQTSASPINGFSKREGAGTNLTGNVNFDKGTFTSITAYRTVDTAWAMPSVGAPLGGGFDLANGVYGLDVNDVIDESVDTFSQELRWTSELGGNFGFVAGAFFFTEKTDRVEQFKIDRNTEATGQVTVGNEYTRTQNKSTSYAIYGQAQWDFAEQWTLLVGGRYSRDKKDYVATAVNCGNSEAVRAAAGFANFPACDGVGGSLRIIAETFRVPTQKSWNDFSPMASLQYRPNENVMLFGTVSTGYKSGGFAGSQGVASAASKPVNPESVINYEIGIKSDLANGTVRFNATAFYMDYTDLQVVRFGPVAGSAFGSFQTTNIGSADIKGFETELTWAVSENFTLSASYAFLDTVAKNLILELRNGPVDFSGLPLRQAPKNSYNIVADYDAELDNDRGSLNFNANLSHTDESHNDFATASQTLNQAKTLLDAGVTWTASDEKYKVSLWAKNLLSKNYVAHSYFIGPGTIGIWGAPRTYGVTATANF</sequence>
<feature type="domain" description="TonB-dependent receptor-like beta-barrel" evidence="10">
    <location>
        <begin position="243"/>
        <end position="727"/>
    </location>
</feature>
<evidence type="ECO:0000259" key="10">
    <source>
        <dbReference type="Pfam" id="PF00593"/>
    </source>
</evidence>
<dbReference type="Pfam" id="PF07715">
    <property type="entry name" value="Plug"/>
    <property type="match status" value="1"/>
</dbReference>
<keyword evidence="7" id="KW-0798">TonB box</keyword>
<evidence type="ECO:0000256" key="3">
    <source>
        <dbReference type="ARBA" id="ARBA00022496"/>
    </source>
</evidence>
<dbReference type="AlphaFoldDB" id="A0A3B0RQQ6"/>
<protein>
    <submittedName>
        <fullName evidence="12">TonB-dependent receptor</fullName>
    </submittedName>
</protein>
<name>A0A3B0RQQ6_9ZZZZ</name>
<evidence type="ECO:0000313" key="12">
    <source>
        <dbReference type="EMBL" id="VAV90588.1"/>
    </source>
</evidence>
<comment type="subcellular location">
    <subcellularLocation>
        <location evidence="1">Cell outer membrane</location>
        <topology evidence="1">Multi-pass membrane protein</topology>
    </subcellularLocation>
</comment>
<dbReference type="GO" id="GO:0009279">
    <property type="term" value="C:cell outer membrane"/>
    <property type="evidence" value="ECO:0007669"/>
    <property type="project" value="UniProtKB-SubCell"/>
</dbReference>
<reference evidence="12" key="1">
    <citation type="submission" date="2018-06" db="EMBL/GenBank/DDBJ databases">
        <authorList>
            <person name="Zhirakovskaya E."/>
        </authorList>
    </citation>
    <scope>NUCLEOTIDE SEQUENCE</scope>
</reference>
<evidence type="ECO:0000256" key="1">
    <source>
        <dbReference type="ARBA" id="ARBA00004571"/>
    </source>
</evidence>
<keyword evidence="9" id="KW-0998">Cell outer membrane</keyword>
<proteinExistence type="predicted"/>
<evidence type="ECO:0000256" key="9">
    <source>
        <dbReference type="ARBA" id="ARBA00023237"/>
    </source>
</evidence>
<evidence type="ECO:0000259" key="11">
    <source>
        <dbReference type="Pfam" id="PF07715"/>
    </source>
</evidence>